<dbReference type="RefSeq" id="WP_074023630.1">
    <property type="nucleotide sequence ID" value="NZ_CAWNAG010000024.1"/>
</dbReference>
<name>A0A1Q5TRX3_9GAMM</name>
<evidence type="ECO:0000256" key="1">
    <source>
        <dbReference type="ARBA" id="ARBA00022801"/>
    </source>
</evidence>
<dbReference type="InterPro" id="IPR000868">
    <property type="entry name" value="Isochorismatase-like_dom"/>
</dbReference>
<dbReference type="InterPro" id="IPR036380">
    <property type="entry name" value="Isochorismatase-like_sf"/>
</dbReference>
<evidence type="ECO:0000259" key="2">
    <source>
        <dbReference type="Pfam" id="PF00857"/>
    </source>
</evidence>
<protein>
    <submittedName>
        <fullName evidence="3">Phenazine biosynthesis protein PhzD</fullName>
    </submittedName>
</protein>
<dbReference type="Gene3D" id="3.40.50.850">
    <property type="entry name" value="Isochorismatase-like"/>
    <property type="match status" value="1"/>
</dbReference>
<dbReference type="InterPro" id="IPR050272">
    <property type="entry name" value="Isochorismatase-like_hydrls"/>
</dbReference>
<reference evidence="3 4" key="1">
    <citation type="submission" date="2016-09" db="EMBL/GenBank/DDBJ databases">
        <title>Xenorhabdus thuongxuanensis sp. nov. and Xenorhabdus eapokensis sp. nov., isolated from Steinernema species.</title>
        <authorList>
            <person name="Kaempfer P."/>
            <person name="Tobias N.J."/>
            <person name="Phan Ke L."/>
            <person name="Bode H.B."/>
            <person name="Glaeser S.P."/>
        </authorList>
    </citation>
    <scope>NUCLEOTIDE SEQUENCE [LARGE SCALE GENOMIC DNA]</scope>
    <source>
        <strain evidence="3 4">DL20</strain>
    </source>
</reference>
<sequence length="210" mass="23740">MEKILSYPLPNDADLPKSTANWLPDRHRAALLIHDMQKYFVDFFEAETSPINGVISNTCMLLSVARTFNIPVFYTAQPGSMTPEQRGLLKNIWGEGMQAIDEHREIIPLLTPTKNETVLTKWRYSAFFKSNLLHHLRDLNRNQLIVCGVYAHIGCLTTAIDAYSHDIETFLVSDAVADFSKEKHHQALKMAAEICAVVASTEQIIANLRK</sequence>
<accession>A0A1Q5TRX3</accession>
<dbReference type="GO" id="GO:0008908">
    <property type="term" value="F:isochorismatase activity"/>
    <property type="evidence" value="ECO:0007669"/>
    <property type="project" value="InterPro"/>
</dbReference>
<evidence type="ECO:0000313" key="3">
    <source>
        <dbReference type="EMBL" id="OKP02972.1"/>
    </source>
</evidence>
<keyword evidence="1" id="KW-0378">Hydrolase</keyword>
<dbReference type="Pfam" id="PF00857">
    <property type="entry name" value="Isochorismatase"/>
    <property type="match status" value="1"/>
</dbReference>
<feature type="domain" description="Isochorismatase-like" evidence="2">
    <location>
        <begin position="29"/>
        <end position="203"/>
    </location>
</feature>
<dbReference type="SUPFAM" id="SSF52499">
    <property type="entry name" value="Isochorismatase-like hydrolases"/>
    <property type="match status" value="1"/>
</dbReference>
<gene>
    <name evidence="3" type="ORF">Xedl_02086</name>
</gene>
<dbReference type="PRINTS" id="PR01398">
    <property type="entry name" value="ISCHRISMTASE"/>
</dbReference>
<evidence type="ECO:0000313" key="4">
    <source>
        <dbReference type="Proteomes" id="UP000186268"/>
    </source>
</evidence>
<dbReference type="OrthoDB" id="5794853at2"/>
<dbReference type="Proteomes" id="UP000186268">
    <property type="component" value="Unassembled WGS sequence"/>
</dbReference>
<proteinExistence type="predicted"/>
<dbReference type="InterPro" id="IPR016291">
    <property type="entry name" value="Isochorismatase"/>
</dbReference>
<dbReference type="EMBL" id="MKGQ01000012">
    <property type="protein sequence ID" value="OKP02972.1"/>
    <property type="molecule type" value="Genomic_DNA"/>
</dbReference>
<keyword evidence="4" id="KW-1185">Reference proteome</keyword>
<comment type="caution">
    <text evidence="3">The sequence shown here is derived from an EMBL/GenBank/DDBJ whole genome shotgun (WGS) entry which is preliminary data.</text>
</comment>
<organism evidence="3 4">
    <name type="scientific">Xenorhabdus eapokensis</name>
    <dbReference type="NCBI Taxonomy" id="1873482"/>
    <lineage>
        <taxon>Bacteria</taxon>
        <taxon>Pseudomonadati</taxon>
        <taxon>Pseudomonadota</taxon>
        <taxon>Gammaproteobacteria</taxon>
        <taxon>Enterobacterales</taxon>
        <taxon>Morganellaceae</taxon>
        <taxon>Xenorhabdus</taxon>
    </lineage>
</organism>
<dbReference type="PANTHER" id="PTHR43540">
    <property type="entry name" value="PEROXYUREIDOACRYLATE/UREIDOACRYLATE AMIDOHYDROLASE-RELATED"/>
    <property type="match status" value="1"/>
</dbReference>
<dbReference type="PANTHER" id="PTHR43540:SF3">
    <property type="entry name" value="ENTEROBACTIN SYNTHASE COMPONENT B"/>
    <property type="match status" value="1"/>
</dbReference>
<dbReference type="AlphaFoldDB" id="A0A1Q5TRX3"/>
<dbReference type="STRING" id="1873482.Xedl_02086"/>
<dbReference type="PIRSF" id="PIRSF001111">
    <property type="entry name" value="Isochorismatase"/>
    <property type="match status" value="1"/>
</dbReference>